<accession>A0ABD3P992</accession>
<feature type="region of interest" description="Disordered" evidence="1">
    <location>
        <begin position="651"/>
        <end position="692"/>
    </location>
</feature>
<dbReference type="EMBL" id="JALLAZ020000915">
    <property type="protein sequence ID" value="KAL3784824.1"/>
    <property type="molecule type" value="Genomic_DNA"/>
</dbReference>
<proteinExistence type="predicted"/>
<protein>
    <submittedName>
        <fullName evidence="2">Uncharacterized protein</fullName>
    </submittedName>
</protein>
<feature type="compositionally biased region" description="Polar residues" evidence="1">
    <location>
        <begin position="651"/>
        <end position="664"/>
    </location>
</feature>
<feature type="compositionally biased region" description="Basic residues" evidence="1">
    <location>
        <begin position="679"/>
        <end position="690"/>
    </location>
</feature>
<dbReference type="AlphaFoldDB" id="A0ABD3P992"/>
<reference evidence="2 3" key="1">
    <citation type="submission" date="2024-10" db="EMBL/GenBank/DDBJ databases">
        <title>Updated reference genomes for cyclostephanoid diatoms.</title>
        <authorList>
            <person name="Roberts W.R."/>
            <person name="Alverson A.J."/>
        </authorList>
    </citation>
    <scope>NUCLEOTIDE SEQUENCE [LARGE SCALE GENOMIC DNA]</scope>
    <source>
        <strain evidence="2 3">AJA276-08</strain>
    </source>
</reference>
<evidence type="ECO:0000256" key="1">
    <source>
        <dbReference type="SAM" id="MobiDB-lite"/>
    </source>
</evidence>
<name>A0ABD3P992_9STRA</name>
<organism evidence="2 3">
    <name type="scientific">Stephanodiscus triporus</name>
    <dbReference type="NCBI Taxonomy" id="2934178"/>
    <lineage>
        <taxon>Eukaryota</taxon>
        <taxon>Sar</taxon>
        <taxon>Stramenopiles</taxon>
        <taxon>Ochrophyta</taxon>
        <taxon>Bacillariophyta</taxon>
        <taxon>Coscinodiscophyceae</taxon>
        <taxon>Thalassiosirophycidae</taxon>
        <taxon>Stephanodiscales</taxon>
        <taxon>Stephanodiscaceae</taxon>
        <taxon>Stephanodiscus</taxon>
    </lineage>
</organism>
<gene>
    <name evidence="2" type="ORF">ACHAW5_004598</name>
</gene>
<dbReference type="Proteomes" id="UP001530315">
    <property type="component" value="Unassembled WGS sequence"/>
</dbReference>
<evidence type="ECO:0000313" key="3">
    <source>
        <dbReference type="Proteomes" id="UP001530315"/>
    </source>
</evidence>
<feature type="region of interest" description="Disordered" evidence="1">
    <location>
        <begin position="364"/>
        <end position="417"/>
    </location>
</feature>
<feature type="compositionally biased region" description="Basic and acidic residues" evidence="1">
    <location>
        <begin position="408"/>
        <end position="417"/>
    </location>
</feature>
<keyword evidence="3" id="KW-1185">Reference proteome</keyword>
<sequence length="865" mass="95786">MLRASGKRFRRQYNPNDWESSILTVRHNVLCLGMSYPSVDAVLSNQQGRINGIFHSAPSVERCVELVLRNILSQIDGRDLARVVALEADNDILAYTVSVAEGSSYDQRHLNANFNSRTLVEQMHKRWGKSVRFRQVILDYFWSPSGSWAINHWQRSFFNDNIPRFVVENLLNFGDLEKDYVFVSAKEANVAEDYVSSTAAVVYLPFCSHCLIQVVACYDRLSQFYAISFLRKDELEEHTLWKATNTISPASMKGWLAKSINQEDIYCTLDEKQIKNSIVDDYVTKEAVLEVFRMIARSGEVRMIKLTALVMYHPNYPKSDFARWTTPTLGVNKGGFVGLNSGKHCAVSSCAAANKAINRKYVNHQKKRSHLNQQLDKVGSRKRGKRDDSAVKRAVTSDNPDIALQADRPSERSRSSLESEYAERLNLWAGIVVPVDQRSSYNETTEDINGPLSFSDSAHMTQTNPSHESTGAGRKELKADEVDLVSETTPSVNDVVMGENYHSHPGNVQFFNALNSCGLDCSMVADCFADALKLLDPPGRFLVRDEWNACWAVIDDDRAIALVAAHLVDYHTLNRPCDANRTNESPSQLSCALQRLYHDKNKLGGHRSNVSELSDTSITDSIAISSESGWINEAGDASLWAPIVSTLLSDENSNNEGTSTCTRNSQRRSRTDEGMSKRSATRNKRNRSKAGKSSALALALAEFEATHKTDNSDCTGKLGNLDADEGEASLACSEANDDCDHEHGIAKSSMAVSVSTTRSWLSLVEELAESTVLTATATTINTSESVSVAEDNMTSANNTSAEAATFRCLAEWLQPSIGCTQANIASIKIALGQVSDRGKFSVYQLLTHAFEEETSALRSLCTTRK</sequence>
<comment type="caution">
    <text evidence="2">The sequence shown here is derived from an EMBL/GenBank/DDBJ whole genome shotgun (WGS) entry which is preliminary data.</text>
</comment>
<evidence type="ECO:0000313" key="2">
    <source>
        <dbReference type="EMBL" id="KAL3784824.1"/>
    </source>
</evidence>